<dbReference type="InterPro" id="IPR036761">
    <property type="entry name" value="TTHA0802/YceI-like_sf"/>
</dbReference>
<dbReference type="EMBL" id="CP024201">
    <property type="protein sequence ID" value="ATQ42664.1"/>
    <property type="molecule type" value="Genomic_DNA"/>
</dbReference>
<dbReference type="KEGG" id="cmb:CSW64_09700"/>
<dbReference type="Pfam" id="PF04264">
    <property type="entry name" value="YceI"/>
    <property type="match status" value="1"/>
</dbReference>
<keyword evidence="4" id="KW-1185">Reference proteome</keyword>
<dbReference type="InterPro" id="IPR007372">
    <property type="entry name" value="Lipid/polyisoprenoid-bd_YceI"/>
</dbReference>
<feature type="chain" id="PRO_5013796808" evidence="1">
    <location>
        <begin position="25"/>
        <end position="211"/>
    </location>
</feature>
<gene>
    <name evidence="3" type="ORF">CSW64_09700</name>
</gene>
<dbReference type="PANTHER" id="PTHR34406">
    <property type="entry name" value="PROTEIN YCEI"/>
    <property type="match status" value="1"/>
</dbReference>
<dbReference type="RefSeq" id="WP_099621918.1">
    <property type="nucleotide sequence ID" value="NZ_CP024201.1"/>
</dbReference>
<evidence type="ECO:0000313" key="3">
    <source>
        <dbReference type="EMBL" id="ATQ42664.1"/>
    </source>
</evidence>
<dbReference type="OrthoDB" id="9811006at2"/>
<evidence type="ECO:0000313" key="4">
    <source>
        <dbReference type="Proteomes" id="UP000228945"/>
    </source>
</evidence>
<organism evidence="3 4">
    <name type="scientific">Caulobacter mirabilis</name>
    <dbReference type="NCBI Taxonomy" id="69666"/>
    <lineage>
        <taxon>Bacteria</taxon>
        <taxon>Pseudomonadati</taxon>
        <taxon>Pseudomonadota</taxon>
        <taxon>Alphaproteobacteria</taxon>
        <taxon>Caulobacterales</taxon>
        <taxon>Caulobacteraceae</taxon>
        <taxon>Caulobacter</taxon>
    </lineage>
</organism>
<dbReference type="AlphaFoldDB" id="A0A2D2AXC0"/>
<dbReference type="Proteomes" id="UP000228945">
    <property type="component" value="Chromosome"/>
</dbReference>
<dbReference type="SMART" id="SM00867">
    <property type="entry name" value="YceI"/>
    <property type="match status" value="1"/>
</dbReference>
<evidence type="ECO:0000256" key="1">
    <source>
        <dbReference type="SAM" id="SignalP"/>
    </source>
</evidence>
<feature type="domain" description="Lipid/polyisoprenoid-binding YceI-like" evidence="2">
    <location>
        <begin position="49"/>
        <end position="208"/>
    </location>
</feature>
<name>A0A2D2AXC0_9CAUL</name>
<feature type="signal peptide" evidence="1">
    <location>
        <begin position="1"/>
        <end position="24"/>
    </location>
</feature>
<proteinExistence type="predicted"/>
<evidence type="ECO:0000259" key="2">
    <source>
        <dbReference type="SMART" id="SM00867"/>
    </source>
</evidence>
<dbReference type="SUPFAM" id="SSF101874">
    <property type="entry name" value="YceI-like"/>
    <property type="match status" value="1"/>
</dbReference>
<keyword evidence="1" id="KW-0732">Signal</keyword>
<protein>
    <submittedName>
        <fullName evidence="3">Polyisoprenoid-binding protein</fullName>
    </submittedName>
</protein>
<dbReference type="Gene3D" id="2.40.128.110">
    <property type="entry name" value="Lipid/polyisoprenoid-binding, YceI-like"/>
    <property type="match status" value="1"/>
</dbReference>
<dbReference type="PANTHER" id="PTHR34406:SF1">
    <property type="entry name" value="PROTEIN YCEI"/>
    <property type="match status" value="1"/>
</dbReference>
<reference evidence="3 4" key="1">
    <citation type="submission" date="2017-10" db="EMBL/GenBank/DDBJ databases">
        <title>Genome sequence of Caulobacter mirabilis FWC38.</title>
        <authorList>
            <person name="Fiebig A."/>
            <person name="Crosson S."/>
        </authorList>
    </citation>
    <scope>NUCLEOTIDE SEQUENCE [LARGE SCALE GENOMIC DNA]</scope>
    <source>
        <strain evidence="3 4">FWC 38</strain>
    </source>
</reference>
<sequence length="211" mass="22295">MSLSAKWVRSAVIGLALVPIAAVAAPPPSTLPPGVYAGEKDVALAVAGKYELDVSHTSVIARVSHIGYSYSLFRFDKAEGALTWDPAKPETAKLTASVEVGSIVTPVQGFADKLKGKDYLNGDAFPKATFVSTAFRKTDATHGKVEGQFTLMGKTRPVTFDVELVGAGKGFGSPRLGFIAKTWINPQDYGLPPLMTAPIEIVIDAEFVKAG</sequence>
<accession>A0A2D2AXC0</accession>